<reference evidence="4 5" key="1">
    <citation type="submission" date="2018-03" db="EMBL/GenBank/DDBJ databases">
        <title>Actinopolyspora mortivallis from Sahara, screening for active biomolecules.</title>
        <authorList>
            <person name="Selama O."/>
            <person name="Wellington E.M.H."/>
            <person name="Hacene H."/>
        </authorList>
    </citation>
    <scope>NUCLEOTIDE SEQUENCE [LARGE SCALE GENOMIC DNA]</scope>
    <source>
        <strain evidence="4 5">M5A</strain>
    </source>
</reference>
<dbReference type="InParanoid" id="A0A2T0GZ85"/>
<feature type="transmembrane region" description="Helical" evidence="2">
    <location>
        <begin position="27"/>
        <end position="45"/>
    </location>
</feature>
<proteinExistence type="predicted"/>
<dbReference type="Pfam" id="PF01841">
    <property type="entry name" value="Transglut_core"/>
    <property type="match status" value="1"/>
</dbReference>
<keyword evidence="2" id="KW-0472">Membrane</keyword>
<feature type="transmembrane region" description="Helical" evidence="2">
    <location>
        <begin position="193"/>
        <end position="213"/>
    </location>
</feature>
<feature type="transmembrane region" description="Helical" evidence="2">
    <location>
        <begin position="579"/>
        <end position="600"/>
    </location>
</feature>
<feature type="transmembrane region" description="Helical" evidence="2">
    <location>
        <begin position="52"/>
        <end position="71"/>
    </location>
</feature>
<dbReference type="EMBL" id="PVSR01000004">
    <property type="protein sequence ID" value="PRW64414.1"/>
    <property type="molecule type" value="Genomic_DNA"/>
</dbReference>
<evidence type="ECO:0000256" key="1">
    <source>
        <dbReference type="SAM" id="MobiDB-lite"/>
    </source>
</evidence>
<feature type="transmembrane region" description="Helical" evidence="2">
    <location>
        <begin position="161"/>
        <end position="181"/>
    </location>
</feature>
<dbReference type="Gene3D" id="3.10.620.30">
    <property type="match status" value="1"/>
</dbReference>
<dbReference type="AlphaFoldDB" id="A0A2T0GZ85"/>
<evidence type="ECO:0000259" key="3">
    <source>
        <dbReference type="SMART" id="SM00460"/>
    </source>
</evidence>
<gene>
    <name evidence="4" type="ORF">CEP50_05720</name>
</gene>
<feature type="region of interest" description="Disordered" evidence="1">
    <location>
        <begin position="518"/>
        <end position="577"/>
    </location>
</feature>
<organism evidence="4 5">
    <name type="scientific">Actinopolyspora mortivallis</name>
    <dbReference type="NCBI Taxonomy" id="33906"/>
    <lineage>
        <taxon>Bacteria</taxon>
        <taxon>Bacillati</taxon>
        <taxon>Actinomycetota</taxon>
        <taxon>Actinomycetes</taxon>
        <taxon>Actinopolysporales</taxon>
        <taxon>Actinopolysporaceae</taxon>
        <taxon>Actinopolyspora</taxon>
    </lineage>
</organism>
<dbReference type="InterPro" id="IPR002931">
    <property type="entry name" value="Transglutaminase-like"/>
</dbReference>
<dbReference type="Proteomes" id="UP000239352">
    <property type="component" value="Unassembled WGS sequence"/>
</dbReference>
<dbReference type="PANTHER" id="PTHR42736:SF1">
    <property type="entry name" value="PROTEIN-GLUTAMINE GAMMA-GLUTAMYLTRANSFERASE"/>
    <property type="match status" value="1"/>
</dbReference>
<feature type="transmembrane region" description="Helical" evidence="2">
    <location>
        <begin position="110"/>
        <end position="127"/>
    </location>
</feature>
<evidence type="ECO:0000256" key="2">
    <source>
        <dbReference type="SAM" id="Phobius"/>
    </source>
</evidence>
<dbReference type="InterPro" id="IPR038765">
    <property type="entry name" value="Papain-like_cys_pep_sf"/>
</dbReference>
<feature type="transmembrane region" description="Helical" evidence="2">
    <location>
        <begin position="139"/>
        <end position="155"/>
    </location>
</feature>
<feature type="domain" description="Transglutaminase-like" evidence="3">
    <location>
        <begin position="450"/>
        <end position="519"/>
    </location>
</feature>
<evidence type="ECO:0000313" key="4">
    <source>
        <dbReference type="EMBL" id="PRW64414.1"/>
    </source>
</evidence>
<keyword evidence="2" id="KW-1133">Transmembrane helix</keyword>
<evidence type="ECO:0000313" key="5">
    <source>
        <dbReference type="Proteomes" id="UP000239352"/>
    </source>
</evidence>
<keyword evidence="2" id="KW-0812">Transmembrane</keyword>
<dbReference type="InterPro" id="IPR021878">
    <property type="entry name" value="TgpA_N"/>
</dbReference>
<name>A0A2T0GZ85_ACTMO</name>
<dbReference type="PANTHER" id="PTHR42736">
    <property type="entry name" value="PROTEIN-GLUTAMINE GAMMA-GLUTAMYLTRANSFERASE"/>
    <property type="match status" value="1"/>
</dbReference>
<sequence length="722" mass="77327">MSVTFVTLFAVLATSTAFSAVLSDWRWFPPAALTVTAVSAGAVAARTGPGRAWTLPLQLGVLLVMLTILFGRNPLLGFLPTPATFGQLAELLGNAVETIRTGVPPVPATAGMRCLICLGTGLVTVLVDRITVAHRAPAVSGLVLLCVFAVPASLSDRLLPWWAFLGGAVGFAGLLLLGGAGRARRATKTVSPPLPVFVISVSAVLALLAGSVFTGVGTQGRLPGSEDDADDSARGEIGLRPFTSLRGQLSRDRNVRLFRVEGLPGDSYLRAMTLRRFDPDSGWRLSGLSEGVALRGRLPLPPGVSEQDAEPTRIDIEPLAYEDAWLPVFGIPVEVSGTGPGWRYDPVSGTAFTRQSSEVEEYTELAVLPEPGRRELRNAHGNPRIPPAYSDASGATPRITELAHRITADEHNPFDKAVALNRYFTDRSNGFTYDLRTAPASSANALEDFLFDGKRGYCEQFASAMAVLLRAVGIPSRVAVGFTPGESEGTHRIITTEDAHAWVEAYFPGHGWITFDPTPLTDDRSSTPSYLESGTSGQEETSESSERSGTPSAGETAERESSRGEQPVTADREGTAPGLWIAGGATVLTLLMGTCAPALVRNVRRRRRRAAIRAGRPGHTGAAWRELLDENLDRGSPPPEAGATPRGISERLIREYALTPGPAEAVRGLTRELERELYGPHPGTVTTRELDEAVAGMRTSRPPTPTDRLFPRSVTRRRTGRR</sequence>
<comment type="caution">
    <text evidence="4">The sequence shown here is derived from an EMBL/GenBank/DDBJ whole genome shotgun (WGS) entry which is preliminary data.</text>
</comment>
<dbReference type="SMART" id="SM00460">
    <property type="entry name" value="TGc"/>
    <property type="match status" value="1"/>
</dbReference>
<protein>
    <recommendedName>
        <fullName evidence="3">Transglutaminase-like domain-containing protein</fullName>
    </recommendedName>
</protein>
<dbReference type="SUPFAM" id="SSF54001">
    <property type="entry name" value="Cysteine proteinases"/>
    <property type="match status" value="1"/>
</dbReference>
<dbReference type="STRING" id="1050202.GCA_000384035_02177"/>
<dbReference type="InterPro" id="IPR052901">
    <property type="entry name" value="Bact_TGase-like"/>
</dbReference>
<accession>A0A2T0GZ85</accession>
<keyword evidence="5" id="KW-1185">Reference proteome</keyword>
<feature type="region of interest" description="Disordered" evidence="1">
    <location>
        <begin position="696"/>
        <end position="722"/>
    </location>
</feature>
<dbReference type="Pfam" id="PF11992">
    <property type="entry name" value="TgpA_N"/>
    <property type="match status" value="1"/>
</dbReference>